<evidence type="ECO:0000256" key="1">
    <source>
        <dbReference type="SAM" id="Coils"/>
    </source>
</evidence>
<dbReference type="HOGENOM" id="CLU_1161687_0_0_1"/>
<dbReference type="Proteomes" id="UP000053617">
    <property type="component" value="Unassembled WGS sequence"/>
</dbReference>
<keyword evidence="4" id="KW-1185">Reference proteome</keyword>
<dbReference type="RefSeq" id="XP_013274330.1">
    <property type="nucleotide sequence ID" value="XM_013418876.1"/>
</dbReference>
<evidence type="ECO:0000313" key="4">
    <source>
        <dbReference type="Proteomes" id="UP000053617"/>
    </source>
</evidence>
<feature type="compositionally biased region" description="Basic and acidic residues" evidence="2">
    <location>
        <begin position="9"/>
        <end position="23"/>
    </location>
</feature>
<dbReference type="AlphaFoldDB" id="A0A0D2IN05"/>
<accession>A0A0D2IN05</accession>
<reference evidence="3 4" key="1">
    <citation type="submission" date="2015-01" db="EMBL/GenBank/DDBJ databases">
        <title>The Genome Sequence of Rhinocladiella mackenzie CBS 650.93.</title>
        <authorList>
            <consortium name="The Broad Institute Genomics Platform"/>
            <person name="Cuomo C."/>
            <person name="de Hoog S."/>
            <person name="Gorbushina A."/>
            <person name="Stielow B."/>
            <person name="Teixiera M."/>
            <person name="Abouelleil A."/>
            <person name="Chapman S.B."/>
            <person name="Priest M."/>
            <person name="Young S.K."/>
            <person name="Wortman J."/>
            <person name="Nusbaum C."/>
            <person name="Birren B."/>
        </authorList>
    </citation>
    <scope>NUCLEOTIDE SEQUENCE [LARGE SCALE GENOMIC DNA]</scope>
    <source>
        <strain evidence="3 4">CBS 650.93</strain>
    </source>
</reference>
<dbReference type="VEuPathDB" id="FungiDB:Z518_01847"/>
<evidence type="ECO:0000313" key="3">
    <source>
        <dbReference type="EMBL" id="KIX07194.1"/>
    </source>
</evidence>
<dbReference type="EMBL" id="KN847476">
    <property type="protein sequence ID" value="KIX07194.1"/>
    <property type="molecule type" value="Genomic_DNA"/>
</dbReference>
<protein>
    <submittedName>
        <fullName evidence="3">Rhinocladiella mackenziei CBS 650.93 unplaced genomic scaffold supercont1.2, whole genome shotgun sequence</fullName>
    </submittedName>
</protein>
<feature type="coiled-coil region" evidence="1">
    <location>
        <begin position="151"/>
        <end position="185"/>
    </location>
</feature>
<sequence length="239" mass="26928">MLAKQLCLQERREQQKKKWEALRSVRSAAGRDANTATDATPRTGEPKATPVSEPSYHTSTMEDAATDSEMSKIRPHLCRQSEESPRGGHRRRRKVLHNLKDGSYERAMVDFCQRDRRPMSRSISSTNTTDVGSDNAASVLTSASSPALYELDRLREHVKCLRAEKASLRNQIATLLDEKAAAASRETGLLRRIAELENKRSTGTRLSRMVLLVLLLLHRQHRRNKTGYSSIDFFSPGIV</sequence>
<organism evidence="3 4">
    <name type="scientific">Rhinocladiella mackenziei CBS 650.93</name>
    <dbReference type="NCBI Taxonomy" id="1442369"/>
    <lineage>
        <taxon>Eukaryota</taxon>
        <taxon>Fungi</taxon>
        <taxon>Dikarya</taxon>
        <taxon>Ascomycota</taxon>
        <taxon>Pezizomycotina</taxon>
        <taxon>Eurotiomycetes</taxon>
        <taxon>Chaetothyriomycetidae</taxon>
        <taxon>Chaetothyriales</taxon>
        <taxon>Herpotrichiellaceae</taxon>
        <taxon>Rhinocladiella</taxon>
    </lineage>
</organism>
<feature type="compositionally biased region" description="Basic residues" evidence="2">
    <location>
        <begin position="87"/>
        <end position="96"/>
    </location>
</feature>
<name>A0A0D2IN05_9EURO</name>
<keyword evidence="1" id="KW-0175">Coiled coil</keyword>
<feature type="region of interest" description="Disordered" evidence="2">
    <location>
        <begin position="1"/>
        <end position="96"/>
    </location>
</feature>
<proteinExistence type="predicted"/>
<evidence type="ECO:0000256" key="2">
    <source>
        <dbReference type="SAM" id="MobiDB-lite"/>
    </source>
</evidence>
<gene>
    <name evidence="3" type="ORF">Z518_01847</name>
</gene>
<dbReference type="GeneID" id="25289918"/>